<accession>A0A364KVI7</accession>
<reference evidence="3 4" key="1">
    <citation type="journal article" date="2017" name="Biotechnol. Biofuels">
        <title>Differential beta-glucosidase expression as a function of carbon source availability in Talaromyces amestolkiae: a genomic and proteomic approach.</title>
        <authorList>
            <person name="de Eugenio L.I."/>
            <person name="Mendez-Liter J.A."/>
            <person name="Nieto-Dominguez M."/>
            <person name="Alonso L."/>
            <person name="Gil-Munoz J."/>
            <person name="Barriuso J."/>
            <person name="Prieto A."/>
            <person name="Martinez M.J."/>
        </authorList>
    </citation>
    <scope>NUCLEOTIDE SEQUENCE [LARGE SCALE GENOMIC DNA]</scope>
    <source>
        <strain evidence="3 4">CIB</strain>
    </source>
</reference>
<dbReference type="GO" id="GO:0047661">
    <property type="term" value="F:amino-acid racemase activity"/>
    <property type="evidence" value="ECO:0007669"/>
    <property type="project" value="InterPro"/>
</dbReference>
<organism evidence="3 4">
    <name type="scientific">Talaromyces amestolkiae</name>
    <dbReference type="NCBI Taxonomy" id="1196081"/>
    <lineage>
        <taxon>Eukaryota</taxon>
        <taxon>Fungi</taxon>
        <taxon>Dikarya</taxon>
        <taxon>Ascomycota</taxon>
        <taxon>Pezizomycotina</taxon>
        <taxon>Eurotiomycetes</taxon>
        <taxon>Eurotiomycetidae</taxon>
        <taxon>Eurotiales</taxon>
        <taxon>Trichocomaceae</taxon>
        <taxon>Talaromyces</taxon>
        <taxon>Talaromyces sect. Talaromyces</taxon>
    </lineage>
</organism>
<dbReference type="InterPro" id="IPR015942">
    <property type="entry name" value="Asp/Glu/hydantoin_racemase"/>
</dbReference>
<comment type="similarity">
    <text evidence="1">Belongs to the aspartate/glutamate racemases family.</text>
</comment>
<dbReference type="PANTHER" id="PTHR21198:SF7">
    <property type="entry name" value="ASPARTATE-GLUTAMATE RACEMASE FAMILY"/>
    <property type="match status" value="1"/>
</dbReference>
<evidence type="ECO:0000256" key="1">
    <source>
        <dbReference type="ARBA" id="ARBA00007847"/>
    </source>
</evidence>
<dbReference type="InterPro" id="IPR004380">
    <property type="entry name" value="Asp_race"/>
</dbReference>
<keyword evidence="2" id="KW-0413">Isomerase</keyword>
<dbReference type="Proteomes" id="UP000249363">
    <property type="component" value="Unassembled WGS sequence"/>
</dbReference>
<sequence>MRTLLLLGGMTPDVTELYYRTINNIVRTHVGGRSAAPLYMYSANLEEMIQHASKKDWSSFASVYNDPIKALTSGSQRIDGIVVCAILAHKVTSRLIAESKVPLLHIADCLSTYIKKTHPHITRLGLLGPKITMLDSEDHDFFVGRLQSPQHGFEVIIPQGDLDIEEVNRGMLEEVAKGRTCVTESTKAMFVSQAHRLIERGAQAIVLGSTDLGFVFEKDALPKDIPVIDPAEIHAKHAAEWILQLN</sequence>
<dbReference type="PANTHER" id="PTHR21198">
    <property type="entry name" value="GLUTAMATE RACEMASE"/>
    <property type="match status" value="1"/>
</dbReference>
<dbReference type="Pfam" id="PF01177">
    <property type="entry name" value="Asp_Glu_race"/>
    <property type="match status" value="1"/>
</dbReference>
<comment type="caution">
    <text evidence="3">The sequence shown here is derived from an EMBL/GenBank/DDBJ whole genome shotgun (WGS) entry which is preliminary data.</text>
</comment>
<dbReference type="STRING" id="1196081.A0A364KVI7"/>
<evidence type="ECO:0000313" key="3">
    <source>
        <dbReference type="EMBL" id="RAO67576.1"/>
    </source>
</evidence>
<evidence type="ECO:0000256" key="2">
    <source>
        <dbReference type="ARBA" id="ARBA00023235"/>
    </source>
</evidence>
<protein>
    <recommendedName>
        <fullName evidence="5">Aspartate racemase</fullName>
    </recommendedName>
</protein>
<proteinExistence type="inferred from homology"/>
<dbReference type="EMBL" id="MIKG01000005">
    <property type="protein sequence ID" value="RAO67576.1"/>
    <property type="molecule type" value="Genomic_DNA"/>
</dbReference>
<dbReference type="OrthoDB" id="187836at2759"/>
<keyword evidence="4" id="KW-1185">Reference proteome</keyword>
<dbReference type="InterPro" id="IPR001920">
    <property type="entry name" value="Asp/Glu_race"/>
</dbReference>
<evidence type="ECO:0000313" key="4">
    <source>
        <dbReference type="Proteomes" id="UP000249363"/>
    </source>
</evidence>
<gene>
    <name evidence="3" type="ORF">BHQ10_003588</name>
</gene>
<evidence type="ECO:0008006" key="5">
    <source>
        <dbReference type="Google" id="ProtNLM"/>
    </source>
</evidence>
<dbReference type="SUPFAM" id="SSF53681">
    <property type="entry name" value="Aspartate/glutamate racemase"/>
    <property type="match status" value="2"/>
</dbReference>
<dbReference type="NCBIfam" id="TIGR00035">
    <property type="entry name" value="asp_race"/>
    <property type="match status" value="1"/>
</dbReference>
<dbReference type="GeneID" id="63792804"/>
<dbReference type="Gene3D" id="3.40.50.1860">
    <property type="match status" value="2"/>
</dbReference>
<dbReference type="RefSeq" id="XP_040732092.1">
    <property type="nucleotide sequence ID" value="XM_040875860.1"/>
</dbReference>
<dbReference type="AlphaFoldDB" id="A0A364KVI7"/>
<name>A0A364KVI7_TALAM</name>